<keyword evidence="1" id="KW-1133">Transmembrane helix</keyword>
<dbReference type="EMBL" id="LGRX02008496">
    <property type="protein sequence ID" value="KAK3273409.1"/>
    <property type="molecule type" value="Genomic_DNA"/>
</dbReference>
<feature type="transmembrane region" description="Helical" evidence="1">
    <location>
        <begin position="241"/>
        <end position="270"/>
    </location>
</feature>
<gene>
    <name evidence="2" type="ORF">CYMTET_18349</name>
</gene>
<organism evidence="2 3">
    <name type="scientific">Cymbomonas tetramitiformis</name>
    <dbReference type="NCBI Taxonomy" id="36881"/>
    <lineage>
        <taxon>Eukaryota</taxon>
        <taxon>Viridiplantae</taxon>
        <taxon>Chlorophyta</taxon>
        <taxon>Pyramimonadophyceae</taxon>
        <taxon>Pyramimonadales</taxon>
        <taxon>Pyramimonadaceae</taxon>
        <taxon>Cymbomonas</taxon>
    </lineage>
</organism>
<feature type="transmembrane region" description="Helical" evidence="1">
    <location>
        <begin position="407"/>
        <end position="430"/>
    </location>
</feature>
<evidence type="ECO:0000313" key="3">
    <source>
        <dbReference type="Proteomes" id="UP001190700"/>
    </source>
</evidence>
<name>A0AAE0L6C5_9CHLO</name>
<keyword evidence="1" id="KW-0472">Membrane</keyword>
<keyword evidence="1" id="KW-0812">Transmembrane</keyword>
<keyword evidence="3" id="KW-1185">Reference proteome</keyword>
<protein>
    <submittedName>
        <fullName evidence="2">Uncharacterized protein</fullName>
    </submittedName>
</protein>
<feature type="transmembrane region" description="Helical" evidence="1">
    <location>
        <begin position="442"/>
        <end position="465"/>
    </location>
</feature>
<accession>A0AAE0L6C5</accession>
<feature type="transmembrane region" description="Helical" evidence="1">
    <location>
        <begin position="319"/>
        <end position="339"/>
    </location>
</feature>
<sequence>MKMKQLRHKVWATACALECYYMLPYGWIINPRDKPSEQRTIAQLGEQFLDVCCREVPELKDVLPGTRAHAKEVVMQWREGKMEAIRALRMEYRADITASEEELSKWEVRRLRVEQLRTLLVTAFHKHPWVGISAVPATATFTRAQRILIQANKLLVMLAVSMLLSYNRGLGCCTAYKEHLGCHGASVDSPCHGYVTCYELYKVRDEGGFPREVYENPEMYGDPEDFQCKAFPDPNIITHRFYSIVLSIGIMSPITMLLTTLFVFGGAKLVPKHWTKRSVKSRDSGEKGGKLYGLIRNIFFLAYMVSLSQDYVGQVLVRYFVYFSNIAEAAGVILARWLLLFRQKTKTLRTSLYFINEVVFKKRDPAAVLETMAVMEEKELELHEAERDAAATFTVARSELDSVSVQLAYVLIIFVWAGTLWFLLALAMLIRNMLGDGSENEIIFRWMQAVAVDNLVIHSFNAIFLHITLQKIRERQIATQSSNAAVLEWYEDYVGKYLKTSYCHDLEDMIGEEMMTVEYER</sequence>
<comment type="caution">
    <text evidence="2">The sequence shown here is derived from an EMBL/GenBank/DDBJ whole genome shotgun (WGS) entry which is preliminary data.</text>
</comment>
<dbReference type="Proteomes" id="UP001190700">
    <property type="component" value="Unassembled WGS sequence"/>
</dbReference>
<reference evidence="2 3" key="1">
    <citation type="journal article" date="2015" name="Genome Biol. Evol.">
        <title>Comparative Genomics of a Bacterivorous Green Alga Reveals Evolutionary Causalities and Consequences of Phago-Mixotrophic Mode of Nutrition.</title>
        <authorList>
            <person name="Burns J.A."/>
            <person name="Paasch A."/>
            <person name="Narechania A."/>
            <person name="Kim E."/>
        </authorList>
    </citation>
    <scope>NUCLEOTIDE SEQUENCE [LARGE SCALE GENOMIC DNA]</scope>
    <source>
        <strain evidence="2 3">PLY_AMNH</strain>
    </source>
</reference>
<evidence type="ECO:0000313" key="2">
    <source>
        <dbReference type="EMBL" id="KAK3273409.1"/>
    </source>
</evidence>
<evidence type="ECO:0000256" key="1">
    <source>
        <dbReference type="SAM" id="Phobius"/>
    </source>
</evidence>
<proteinExistence type="predicted"/>
<dbReference type="AlphaFoldDB" id="A0AAE0L6C5"/>